<dbReference type="RefSeq" id="WP_144092684.1">
    <property type="nucleotide sequence ID" value="NZ_CABHMX010000015.1"/>
</dbReference>
<evidence type="ECO:0000313" key="2">
    <source>
        <dbReference type="Proteomes" id="UP000408482"/>
    </source>
</evidence>
<dbReference type="Proteomes" id="UP000408482">
    <property type="component" value="Unassembled WGS sequence"/>
</dbReference>
<dbReference type="AlphaFoldDB" id="A0A564VHI7"/>
<organism evidence="1 2">
    <name type="scientific">Blautia luti</name>
    <dbReference type="NCBI Taxonomy" id="89014"/>
    <lineage>
        <taxon>Bacteria</taxon>
        <taxon>Bacillati</taxon>
        <taxon>Bacillota</taxon>
        <taxon>Clostridia</taxon>
        <taxon>Lachnospirales</taxon>
        <taxon>Lachnospiraceae</taxon>
        <taxon>Blautia</taxon>
    </lineage>
</organism>
<reference evidence="1 2" key="1">
    <citation type="submission" date="2019-07" db="EMBL/GenBank/DDBJ databases">
        <authorList>
            <person name="Hibberd C M."/>
            <person name="Gehrig L. J."/>
            <person name="Chang H.-W."/>
            <person name="Venkatesh S."/>
        </authorList>
    </citation>
    <scope>NUCLEOTIDE SEQUENCE [LARGE SCALE GENOMIC DNA]</scope>
    <source>
        <strain evidence="1">Blautia_luti_SSTS_Bg7063</strain>
    </source>
</reference>
<accession>A0A564VHI7</accession>
<keyword evidence="2" id="KW-1185">Reference proteome</keyword>
<protein>
    <submittedName>
        <fullName evidence="1">Uncharacterized protein</fullName>
    </submittedName>
</protein>
<dbReference type="EMBL" id="CABHNW010000018">
    <property type="protein sequence ID" value="VUX31901.1"/>
    <property type="molecule type" value="Genomic_DNA"/>
</dbReference>
<proteinExistence type="predicted"/>
<sequence length="70" mass="8157">MQYKVLKIEEDMDFGCEERQQGEVLMAVVLLEDESGNETSLRHDDGLLYERDINEGDLVTMDGQHQLWKL</sequence>
<name>A0A564VHI7_9FIRM</name>
<evidence type="ECO:0000313" key="1">
    <source>
        <dbReference type="EMBL" id="VUX31901.1"/>
    </source>
</evidence>
<gene>
    <name evidence="1" type="ORF">RSSSTS7063_02362</name>
</gene>